<evidence type="ECO:0000313" key="1">
    <source>
        <dbReference type="EMBL" id="KAI4547696.1"/>
    </source>
</evidence>
<reference evidence="1" key="1">
    <citation type="submission" date="2022-03" db="EMBL/GenBank/DDBJ databases">
        <title>Genomic analyses of argali, domestic sheep and their hybrids provide insights into chromosomal evolution, heterosis and genetic basis of agronomic traits.</title>
        <authorList>
            <person name="Li M."/>
        </authorList>
    </citation>
    <scope>NUCLEOTIDE SEQUENCE</scope>
    <source>
        <strain evidence="1">CAU-MHL-2022a</strain>
        <tissue evidence="1">Skin</tissue>
    </source>
</reference>
<dbReference type="EMBL" id="JAKZEL010000001">
    <property type="protein sequence ID" value="KAI4547696.1"/>
    <property type="molecule type" value="Genomic_DNA"/>
</dbReference>
<evidence type="ECO:0000313" key="2">
    <source>
        <dbReference type="Proteomes" id="UP001214576"/>
    </source>
</evidence>
<dbReference type="Proteomes" id="UP001214576">
    <property type="component" value="Unassembled WGS sequence"/>
</dbReference>
<keyword evidence="2" id="KW-1185">Reference proteome</keyword>
<gene>
    <name evidence="1" type="ORF">MG293_000026</name>
</gene>
<organism evidence="1 2">
    <name type="scientific">Ovis ammon polii</name>
    <dbReference type="NCBI Taxonomy" id="230172"/>
    <lineage>
        <taxon>Eukaryota</taxon>
        <taxon>Metazoa</taxon>
        <taxon>Chordata</taxon>
        <taxon>Craniata</taxon>
        <taxon>Vertebrata</taxon>
        <taxon>Euteleostomi</taxon>
        <taxon>Mammalia</taxon>
        <taxon>Eutheria</taxon>
        <taxon>Laurasiatheria</taxon>
        <taxon>Artiodactyla</taxon>
        <taxon>Ruminantia</taxon>
        <taxon>Pecora</taxon>
        <taxon>Bovidae</taxon>
        <taxon>Caprinae</taxon>
        <taxon>Ovis</taxon>
    </lineage>
</organism>
<sequence length="196" mass="20798">MAWYTGPARAHCVFSLNEGMARSTSDVAQQDSSRAVRSPGAAVRISSVQFSRSVVSDSVIPWTAARQAALSITNSRSPPRLAPVQILALRCTCSLGLDIPVTSRASVSSSGKWGCLAHDVGPTISSHFPSASSAPVRRRHATYLRKNPILASLCALAAALIRNDLTVAFCFARFYALKTQSRPAPPTGPLSDDCSL</sequence>
<accession>A0AAD4UM27</accession>
<comment type="caution">
    <text evidence="1">The sequence shown here is derived from an EMBL/GenBank/DDBJ whole genome shotgun (WGS) entry which is preliminary data.</text>
</comment>
<protein>
    <submittedName>
        <fullName evidence="1">Uncharacterized protein</fullName>
    </submittedName>
</protein>
<dbReference type="AlphaFoldDB" id="A0AAD4UM27"/>
<name>A0AAD4UM27_OVIAM</name>
<proteinExistence type="predicted"/>